<evidence type="ECO:0000256" key="5">
    <source>
        <dbReference type="ARBA" id="ARBA00023054"/>
    </source>
</evidence>
<accession>A0A1Y1MBY0</accession>
<dbReference type="Pfam" id="PF00225">
    <property type="entry name" value="Kinesin"/>
    <property type="match status" value="1"/>
</dbReference>
<proteinExistence type="inferred from homology"/>
<name>A0A1Y1MBY0_PHOPY</name>
<comment type="subcellular location">
    <subcellularLocation>
        <location evidence="1">Cytoplasm</location>
        <location evidence="1">Cytoskeleton</location>
    </subcellularLocation>
</comment>
<protein>
    <recommendedName>
        <fullName evidence="8">Kinesin-like protein</fullName>
    </recommendedName>
</protein>
<dbReference type="PROSITE" id="PS50067">
    <property type="entry name" value="KINESIN_MOTOR_2"/>
    <property type="match status" value="1"/>
</dbReference>
<evidence type="ECO:0000259" key="10">
    <source>
        <dbReference type="PROSITE" id="PS50067"/>
    </source>
</evidence>
<dbReference type="GO" id="GO:0005875">
    <property type="term" value="C:microtubule associated complex"/>
    <property type="evidence" value="ECO:0007669"/>
    <property type="project" value="TreeGrafter"/>
</dbReference>
<evidence type="ECO:0000256" key="1">
    <source>
        <dbReference type="ARBA" id="ARBA00004245"/>
    </source>
</evidence>
<evidence type="ECO:0000313" key="11">
    <source>
        <dbReference type="EMBL" id="JAV83329.1"/>
    </source>
</evidence>
<evidence type="ECO:0000256" key="2">
    <source>
        <dbReference type="ARBA" id="ARBA00022490"/>
    </source>
</evidence>
<organism evidence="11">
    <name type="scientific">Photinus pyralis</name>
    <name type="common">Common eastern firefly</name>
    <name type="synonym">Lampyris pyralis</name>
    <dbReference type="NCBI Taxonomy" id="7054"/>
    <lineage>
        <taxon>Eukaryota</taxon>
        <taxon>Metazoa</taxon>
        <taxon>Ecdysozoa</taxon>
        <taxon>Arthropoda</taxon>
        <taxon>Hexapoda</taxon>
        <taxon>Insecta</taxon>
        <taxon>Pterygota</taxon>
        <taxon>Neoptera</taxon>
        <taxon>Endopterygota</taxon>
        <taxon>Coleoptera</taxon>
        <taxon>Polyphaga</taxon>
        <taxon>Elateriformia</taxon>
        <taxon>Elateroidea</taxon>
        <taxon>Lampyridae</taxon>
        <taxon>Lampyrinae</taxon>
        <taxon>Photinus</taxon>
    </lineage>
</organism>
<evidence type="ECO:0000256" key="3">
    <source>
        <dbReference type="ARBA" id="ARBA00022741"/>
    </source>
</evidence>
<dbReference type="InterPro" id="IPR027640">
    <property type="entry name" value="Kinesin-like_fam"/>
</dbReference>
<keyword evidence="5 9" id="KW-0175">Coiled coil</keyword>
<evidence type="ECO:0000256" key="8">
    <source>
        <dbReference type="RuleBase" id="RU000394"/>
    </source>
</evidence>
<evidence type="ECO:0000256" key="4">
    <source>
        <dbReference type="ARBA" id="ARBA00022840"/>
    </source>
</evidence>
<dbReference type="Gene3D" id="3.40.850.10">
    <property type="entry name" value="Kinesin motor domain"/>
    <property type="match status" value="1"/>
</dbReference>
<dbReference type="FunFam" id="3.40.850.10:FF:000082">
    <property type="entry name" value="OSM3-like kinesin"/>
    <property type="match status" value="1"/>
</dbReference>
<keyword evidence="2" id="KW-0963">Cytoplasm</keyword>
<keyword evidence="7 8" id="KW-0505">Motor protein</keyword>
<feature type="coiled-coil region" evidence="9">
    <location>
        <begin position="340"/>
        <end position="485"/>
    </location>
</feature>
<feature type="domain" description="Kinesin motor" evidence="10">
    <location>
        <begin position="8"/>
        <end position="332"/>
    </location>
</feature>
<keyword evidence="3 7" id="KW-0547">Nucleotide-binding</keyword>
<reference evidence="11" key="1">
    <citation type="journal article" date="2016" name="Sci. Rep.">
        <title>Molecular characterization of firefly nuptial gifts: a multi-omics approach sheds light on postcopulatory sexual selection.</title>
        <authorList>
            <person name="Al-Wathiqui N."/>
            <person name="Fallon T.R."/>
            <person name="South A."/>
            <person name="Weng J.K."/>
            <person name="Lewis S.M."/>
        </authorList>
    </citation>
    <scope>NUCLEOTIDE SEQUENCE</scope>
</reference>
<sequence>MSEPTIENVRVVVRVCPAIKKEDSETVLMIEPRENILTLSKPQMARESKTFQFNHIFTPACTQLNLYQKAAQPIIEQFFNGYNGTIFAYGQTGSGKTHTMSGNQYVDELKGIIPNTFSHIFSKIAKDSGEKSFVVTATHIEIYNEEIRDLLSSNPNQKLELRECVDTGVYVKGVMSYTVDCVESINKLIEISSANRKTRATLMNKFSSRSHAIFTVTIETKDNLSSKVTFAKLNLVDLAGSERLKRSQVTGHGFKEAIHINQSLFVLSNVISALVEQNSSHIPYRQSKLTRLLQDSLGGNSKTVMIATISPCNADYEETLNTLRYASRTKLIKNSVRLNIQTNAGLIENLENEIQHLQSKLVLIVEEQKVKKRPCKPDMEIFDLEQVKNELNSRISALQNKILIGGRTIQEQEFLLESVSDEIQKLDKSQQELQDTLGEKQNERIGLEGQYGSLQEEDKELGKGIERMRSQLNALRVKRDEQRQEHQAELTQLFENNSVVTSELQRSNRLIEFAIPNALLAKINCNVTFNDETGDYELKGVAHVGNNIKSKRRFRKHIPQQSLMATLLNQRKNMARRRKIATTQKLTHNQYLQYPQAYFFDEEDS</sequence>
<dbReference type="InterPro" id="IPR027417">
    <property type="entry name" value="P-loop_NTPase"/>
</dbReference>
<dbReference type="GO" id="GO:0005524">
    <property type="term" value="F:ATP binding"/>
    <property type="evidence" value="ECO:0007669"/>
    <property type="project" value="UniProtKB-UniRule"/>
</dbReference>
<dbReference type="SMART" id="SM00129">
    <property type="entry name" value="KISc"/>
    <property type="match status" value="1"/>
</dbReference>
<dbReference type="PANTHER" id="PTHR47969">
    <property type="entry name" value="CHROMOSOME-ASSOCIATED KINESIN KIF4A-RELATED"/>
    <property type="match status" value="1"/>
</dbReference>
<keyword evidence="8" id="KW-0493">Microtubule</keyword>
<dbReference type="SUPFAM" id="SSF52540">
    <property type="entry name" value="P-loop containing nucleoside triphosphate hydrolases"/>
    <property type="match status" value="1"/>
</dbReference>
<dbReference type="InterPro" id="IPR001752">
    <property type="entry name" value="Kinesin_motor_dom"/>
</dbReference>
<dbReference type="EMBL" id="GEZM01035242">
    <property type="protein sequence ID" value="JAV83327.1"/>
    <property type="molecule type" value="Transcribed_RNA"/>
</dbReference>
<evidence type="ECO:0000256" key="9">
    <source>
        <dbReference type="SAM" id="Coils"/>
    </source>
</evidence>
<dbReference type="GO" id="GO:0005874">
    <property type="term" value="C:microtubule"/>
    <property type="evidence" value="ECO:0007669"/>
    <property type="project" value="UniProtKB-KW"/>
</dbReference>
<dbReference type="EMBL" id="GEZM01035240">
    <property type="protein sequence ID" value="JAV83329.1"/>
    <property type="molecule type" value="Transcribed_RNA"/>
</dbReference>
<keyword evidence="4 7" id="KW-0067">ATP-binding</keyword>
<dbReference type="InterPro" id="IPR036961">
    <property type="entry name" value="Kinesin_motor_dom_sf"/>
</dbReference>
<feature type="binding site" evidence="7">
    <location>
        <begin position="90"/>
        <end position="97"/>
    </location>
    <ligand>
        <name>ATP</name>
        <dbReference type="ChEBI" id="CHEBI:30616"/>
    </ligand>
</feature>
<dbReference type="GO" id="GO:0007018">
    <property type="term" value="P:microtubule-based movement"/>
    <property type="evidence" value="ECO:0007669"/>
    <property type="project" value="InterPro"/>
</dbReference>
<dbReference type="PROSITE" id="PS00411">
    <property type="entry name" value="KINESIN_MOTOR_1"/>
    <property type="match status" value="1"/>
</dbReference>
<dbReference type="InterPro" id="IPR019821">
    <property type="entry name" value="Kinesin_motor_CS"/>
</dbReference>
<evidence type="ECO:0000256" key="6">
    <source>
        <dbReference type="ARBA" id="ARBA00023212"/>
    </source>
</evidence>
<keyword evidence="6" id="KW-0206">Cytoskeleton</keyword>
<dbReference type="GO" id="GO:0007052">
    <property type="term" value="P:mitotic spindle organization"/>
    <property type="evidence" value="ECO:0007669"/>
    <property type="project" value="TreeGrafter"/>
</dbReference>
<evidence type="ECO:0000256" key="7">
    <source>
        <dbReference type="PROSITE-ProRule" id="PRU00283"/>
    </source>
</evidence>
<dbReference type="PANTHER" id="PTHR47969:SF15">
    <property type="entry name" value="CHROMOSOME-ASSOCIATED KINESIN KIF4A-RELATED"/>
    <property type="match status" value="1"/>
</dbReference>
<dbReference type="AlphaFoldDB" id="A0A1Y1MBY0"/>
<dbReference type="GO" id="GO:0051231">
    <property type="term" value="P:spindle elongation"/>
    <property type="evidence" value="ECO:0007669"/>
    <property type="project" value="TreeGrafter"/>
</dbReference>
<dbReference type="GO" id="GO:0003777">
    <property type="term" value="F:microtubule motor activity"/>
    <property type="evidence" value="ECO:0007669"/>
    <property type="project" value="InterPro"/>
</dbReference>
<comment type="similarity">
    <text evidence="7 8">Belongs to the TRAFAC class myosin-kinesin ATPase superfamily. Kinesin family.</text>
</comment>
<dbReference type="PRINTS" id="PR00380">
    <property type="entry name" value="KINESINHEAVY"/>
</dbReference>
<dbReference type="GO" id="GO:0008017">
    <property type="term" value="F:microtubule binding"/>
    <property type="evidence" value="ECO:0007669"/>
    <property type="project" value="InterPro"/>
</dbReference>